<name>A0A8C8UAL4_PERMB</name>
<keyword evidence="2" id="KW-1185">Reference proteome</keyword>
<organism evidence="1 2">
    <name type="scientific">Peromyscus maniculatus bairdii</name>
    <name type="common">Prairie deer mouse</name>
    <dbReference type="NCBI Taxonomy" id="230844"/>
    <lineage>
        <taxon>Eukaryota</taxon>
        <taxon>Metazoa</taxon>
        <taxon>Chordata</taxon>
        <taxon>Craniata</taxon>
        <taxon>Vertebrata</taxon>
        <taxon>Euteleostomi</taxon>
        <taxon>Mammalia</taxon>
        <taxon>Eutheria</taxon>
        <taxon>Euarchontoglires</taxon>
        <taxon>Glires</taxon>
        <taxon>Rodentia</taxon>
        <taxon>Myomorpha</taxon>
        <taxon>Muroidea</taxon>
        <taxon>Cricetidae</taxon>
        <taxon>Neotominae</taxon>
        <taxon>Peromyscus</taxon>
    </lineage>
</organism>
<dbReference type="Proteomes" id="UP000694547">
    <property type="component" value="Chromosome 19"/>
</dbReference>
<dbReference type="Ensembl" id="ENSPEMT00000033420.1">
    <property type="protein sequence ID" value="ENSPEMP00000029982.1"/>
    <property type="gene ID" value="ENSPEMG00000024947.1"/>
</dbReference>
<proteinExistence type="predicted"/>
<reference evidence="1" key="2">
    <citation type="submission" date="2025-08" db="UniProtKB">
        <authorList>
            <consortium name="Ensembl"/>
        </authorList>
    </citation>
    <scope>IDENTIFICATION</scope>
</reference>
<evidence type="ECO:0000313" key="1">
    <source>
        <dbReference type="Ensembl" id="ENSPEMP00000029982.1"/>
    </source>
</evidence>
<reference evidence="1" key="3">
    <citation type="submission" date="2025-09" db="UniProtKB">
        <authorList>
            <consortium name="Ensembl"/>
        </authorList>
    </citation>
    <scope>IDENTIFICATION</scope>
</reference>
<dbReference type="AlphaFoldDB" id="A0A8C8UAL4"/>
<evidence type="ECO:0000313" key="2">
    <source>
        <dbReference type="Proteomes" id="UP000694547"/>
    </source>
</evidence>
<accession>A0A8C8UAL4</accession>
<protein>
    <submittedName>
        <fullName evidence="1">Uncharacterized protein</fullName>
    </submittedName>
</protein>
<sequence length="88" mass="9850">IISDVNSLSFPTVPCVPPFLLVFLCYHVAVNSFKKSKESVVFPAPGFQCIILGSAEMRAVRGHSIKFRGHLDFSKHFVFLNPMKPKMP</sequence>
<reference evidence="1 2" key="1">
    <citation type="submission" date="2018-10" db="EMBL/GenBank/DDBJ databases">
        <title>Improved assembly of the deer mouse Peromyscus maniculatus genome.</title>
        <authorList>
            <person name="Lassance J.-M."/>
            <person name="Hoekstra H.E."/>
        </authorList>
    </citation>
    <scope>NUCLEOTIDE SEQUENCE [LARGE SCALE GENOMIC DNA]</scope>
</reference>